<evidence type="ECO:0000256" key="1">
    <source>
        <dbReference type="ARBA" id="ARBA00004141"/>
    </source>
</evidence>
<comment type="similarity">
    <text evidence="2">Belongs to the TMEM192 family.</text>
</comment>
<gene>
    <name evidence="8" type="ORF">Zmor_020667</name>
</gene>
<feature type="transmembrane region" description="Helical" evidence="7">
    <location>
        <begin position="126"/>
        <end position="145"/>
    </location>
</feature>
<proteinExistence type="inferred from homology"/>
<protein>
    <recommendedName>
        <fullName evidence="3">Transmembrane protein 192</fullName>
    </recommendedName>
</protein>
<dbReference type="Pfam" id="PF14802">
    <property type="entry name" value="TMEM192"/>
    <property type="match status" value="1"/>
</dbReference>
<dbReference type="GO" id="GO:0005770">
    <property type="term" value="C:late endosome"/>
    <property type="evidence" value="ECO:0007669"/>
    <property type="project" value="TreeGrafter"/>
</dbReference>
<name>A0AA38I1P1_9CUCU</name>
<keyword evidence="6 7" id="KW-0472">Membrane</keyword>
<evidence type="ECO:0000313" key="9">
    <source>
        <dbReference type="Proteomes" id="UP001168821"/>
    </source>
</evidence>
<dbReference type="GO" id="GO:0005765">
    <property type="term" value="C:lysosomal membrane"/>
    <property type="evidence" value="ECO:0007669"/>
    <property type="project" value="TreeGrafter"/>
</dbReference>
<evidence type="ECO:0000313" key="8">
    <source>
        <dbReference type="EMBL" id="KAJ3648898.1"/>
    </source>
</evidence>
<evidence type="ECO:0000256" key="4">
    <source>
        <dbReference type="ARBA" id="ARBA00022692"/>
    </source>
</evidence>
<evidence type="ECO:0000256" key="3">
    <source>
        <dbReference type="ARBA" id="ARBA00014635"/>
    </source>
</evidence>
<dbReference type="Proteomes" id="UP001168821">
    <property type="component" value="Unassembled WGS sequence"/>
</dbReference>
<keyword evidence="5 7" id="KW-1133">Transmembrane helix</keyword>
<evidence type="ECO:0000256" key="7">
    <source>
        <dbReference type="SAM" id="Phobius"/>
    </source>
</evidence>
<feature type="transmembrane region" description="Helical" evidence="7">
    <location>
        <begin position="80"/>
        <end position="101"/>
    </location>
</feature>
<dbReference type="InterPro" id="IPR029399">
    <property type="entry name" value="TMEM192"/>
</dbReference>
<feature type="transmembrane region" description="Helical" evidence="7">
    <location>
        <begin position="165"/>
        <end position="189"/>
    </location>
</feature>
<evidence type="ECO:0000256" key="5">
    <source>
        <dbReference type="ARBA" id="ARBA00022989"/>
    </source>
</evidence>
<feature type="transmembrane region" description="Helical" evidence="7">
    <location>
        <begin position="46"/>
        <end position="68"/>
    </location>
</feature>
<keyword evidence="4 7" id="KW-0812">Transmembrane</keyword>
<organism evidence="8 9">
    <name type="scientific">Zophobas morio</name>
    <dbReference type="NCBI Taxonomy" id="2755281"/>
    <lineage>
        <taxon>Eukaryota</taxon>
        <taxon>Metazoa</taxon>
        <taxon>Ecdysozoa</taxon>
        <taxon>Arthropoda</taxon>
        <taxon>Hexapoda</taxon>
        <taxon>Insecta</taxon>
        <taxon>Pterygota</taxon>
        <taxon>Neoptera</taxon>
        <taxon>Endopterygota</taxon>
        <taxon>Coleoptera</taxon>
        <taxon>Polyphaga</taxon>
        <taxon>Cucujiformia</taxon>
        <taxon>Tenebrionidae</taxon>
        <taxon>Zophobas</taxon>
    </lineage>
</organism>
<comment type="subcellular location">
    <subcellularLocation>
        <location evidence="1">Membrane</location>
        <topology evidence="1">Multi-pass membrane protein</topology>
    </subcellularLocation>
</comment>
<reference evidence="8" key="1">
    <citation type="journal article" date="2023" name="G3 (Bethesda)">
        <title>Whole genome assemblies of Zophobas morio and Tenebrio molitor.</title>
        <authorList>
            <person name="Kaur S."/>
            <person name="Stinson S.A."/>
            <person name="diCenzo G.C."/>
        </authorList>
    </citation>
    <scope>NUCLEOTIDE SEQUENCE</scope>
    <source>
        <strain evidence="8">QUZm001</strain>
    </source>
</reference>
<keyword evidence="9" id="KW-1185">Reference proteome</keyword>
<evidence type="ECO:0000256" key="6">
    <source>
        <dbReference type="ARBA" id="ARBA00023136"/>
    </source>
</evidence>
<sequence length="264" mass="29928">MVSLSRSFNTNSGGATFFSESGNMADSEYLQPILESYGTFRPLNTVPAFSIHLLVTLALEILAIIYAVKHPDESSRCQEYFIVIYVHVGLWFITLIVDQVARKKHYNMRILGYLEFYNNTAVHHRLPFYTVSLCSAVLVLIQALMQQYYPDNFAEKCINGGAMSPTGYLCALITFEFCLIAGININYIIKVRKFNKQKAPPDVQKEEWNACQSPEATEVGSPMRGEKLHDFLQKQADLIRFLKEHNAKLGEKLMVLSAQLQARA</sequence>
<evidence type="ECO:0000256" key="2">
    <source>
        <dbReference type="ARBA" id="ARBA00006314"/>
    </source>
</evidence>
<dbReference type="PANTHER" id="PTHR31592:SF1">
    <property type="entry name" value="TRANSMEMBRANE PROTEIN 192"/>
    <property type="match status" value="1"/>
</dbReference>
<dbReference type="EMBL" id="JALNTZ010000006">
    <property type="protein sequence ID" value="KAJ3648898.1"/>
    <property type="molecule type" value="Genomic_DNA"/>
</dbReference>
<dbReference type="AlphaFoldDB" id="A0AA38I1P1"/>
<dbReference type="PANTHER" id="PTHR31592">
    <property type="entry name" value="TRANSMEMBRANE PROTEIN 192"/>
    <property type="match status" value="1"/>
</dbReference>
<accession>A0AA38I1P1</accession>
<comment type="caution">
    <text evidence="8">The sequence shown here is derived from an EMBL/GenBank/DDBJ whole genome shotgun (WGS) entry which is preliminary data.</text>
</comment>